<dbReference type="InterPro" id="IPR036388">
    <property type="entry name" value="WH-like_DNA-bd_sf"/>
</dbReference>
<sequence length="148" mass="16080">MDKLDKKILGLLAQNARMSVKEIAEHVSLTSPAVSSRIHRMEKEGVIGGYTVLLKSPESQQTVNALISVSVSPAGRDEFLAAVNGERQVTQCFHVTGSHSYIVKVACDTMQSLEHLITRCQRSGPTSTQIILSTPVDRRPDPMGAPVQ</sequence>
<dbReference type="SMART" id="SM00344">
    <property type="entry name" value="HTH_ASNC"/>
    <property type="match status" value="1"/>
</dbReference>
<accession>A0A9D1V1W4</accession>
<dbReference type="InterPro" id="IPR011008">
    <property type="entry name" value="Dimeric_a/b-barrel"/>
</dbReference>
<dbReference type="Pfam" id="PF01037">
    <property type="entry name" value="AsnC_trans_reg"/>
    <property type="match status" value="1"/>
</dbReference>
<evidence type="ECO:0000256" key="2">
    <source>
        <dbReference type="ARBA" id="ARBA00023125"/>
    </source>
</evidence>
<proteinExistence type="predicted"/>
<keyword evidence="1" id="KW-0805">Transcription regulation</keyword>
<evidence type="ECO:0000256" key="3">
    <source>
        <dbReference type="ARBA" id="ARBA00023163"/>
    </source>
</evidence>
<evidence type="ECO:0000256" key="1">
    <source>
        <dbReference type="ARBA" id="ARBA00023015"/>
    </source>
</evidence>
<dbReference type="GO" id="GO:0043565">
    <property type="term" value="F:sequence-specific DNA binding"/>
    <property type="evidence" value="ECO:0007669"/>
    <property type="project" value="InterPro"/>
</dbReference>
<dbReference type="InterPro" id="IPR011991">
    <property type="entry name" value="ArsR-like_HTH"/>
</dbReference>
<dbReference type="Pfam" id="PF13412">
    <property type="entry name" value="HTH_24"/>
    <property type="match status" value="1"/>
</dbReference>
<dbReference type="InterPro" id="IPR019887">
    <property type="entry name" value="Tscrpt_reg_AsnC/Lrp_C"/>
</dbReference>
<dbReference type="Gene3D" id="3.30.70.920">
    <property type="match status" value="1"/>
</dbReference>
<reference evidence="5" key="2">
    <citation type="submission" date="2021-04" db="EMBL/GenBank/DDBJ databases">
        <authorList>
            <person name="Gilroy R."/>
        </authorList>
    </citation>
    <scope>NUCLEOTIDE SEQUENCE</scope>
    <source>
        <strain evidence="5">2239</strain>
    </source>
</reference>
<feature type="domain" description="HTH asnC-type" evidence="4">
    <location>
        <begin position="1"/>
        <end position="54"/>
    </location>
</feature>
<dbReference type="Proteomes" id="UP000824193">
    <property type="component" value="Unassembled WGS sequence"/>
</dbReference>
<dbReference type="PROSITE" id="PS50956">
    <property type="entry name" value="HTH_ASNC_2"/>
    <property type="match status" value="1"/>
</dbReference>
<protein>
    <submittedName>
        <fullName evidence="5">Lrp/AsnC family transcriptional regulator</fullName>
    </submittedName>
</protein>
<dbReference type="PANTHER" id="PTHR30154:SF53">
    <property type="entry name" value="HTH-TYPE TRANSCRIPTIONAL REGULATOR LRPC"/>
    <property type="match status" value="1"/>
</dbReference>
<dbReference type="InterPro" id="IPR019888">
    <property type="entry name" value="Tscrpt_reg_AsnC-like"/>
</dbReference>
<dbReference type="GO" id="GO:0005829">
    <property type="term" value="C:cytosol"/>
    <property type="evidence" value="ECO:0007669"/>
    <property type="project" value="TreeGrafter"/>
</dbReference>
<dbReference type="CDD" id="cd00090">
    <property type="entry name" value="HTH_ARSR"/>
    <property type="match status" value="1"/>
</dbReference>
<dbReference type="InterPro" id="IPR000485">
    <property type="entry name" value="AsnC-type_HTH_dom"/>
</dbReference>
<dbReference type="InterPro" id="IPR036390">
    <property type="entry name" value="WH_DNA-bd_sf"/>
</dbReference>
<dbReference type="EMBL" id="DXFW01000002">
    <property type="protein sequence ID" value="HIX04575.1"/>
    <property type="molecule type" value="Genomic_DNA"/>
</dbReference>
<gene>
    <name evidence="5" type="ORF">H9865_00480</name>
</gene>
<evidence type="ECO:0000313" key="5">
    <source>
        <dbReference type="EMBL" id="HIX04575.1"/>
    </source>
</evidence>
<dbReference type="PANTHER" id="PTHR30154">
    <property type="entry name" value="LEUCINE-RESPONSIVE REGULATORY PROTEIN"/>
    <property type="match status" value="1"/>
</dbReference>
<dbReference type="SUPFAM" id="SSF46785">
    <property type="entry name" value="Winged helix' DNA-binding domain"/>
    <property type="match status" value="1"/>
</dbReference>
<dbReference type="PRINTS" id="PR00033">
    <property type="entry name" value="HTHASNC"/>
</dbReference>
<comment type="caution">
    <text evidence="5">The sequence shown here is derived from an EMBL/GenBank/DDBJ whole genome shotgun (WGS) entry which is preliminary data.</text>
</comment>
<dbReference type="SUPFAM" id="SSF54909">
    <property type="entry name" value="Dimeric alpha+beta barrel"/>
    <property type="match status" value="1"/>
</dbReference>
<keyword evidence="3" id="KW-0804">Transcription</keyword>
<evidence type="ECO:0000313" key="6">
    <source>
        <dbReference type="Proteomes" id="UP000824193"/>
    </source>
</evidence>
<organism evidence="5 6">
    <name type="scientific">Candidatus Allofournierella pullicola</name>
    <dbReference type="NCBI Taxonomy" id="2838596"/>
    <lineage>
        <taxon>Bacteria</taxon>
        <taxon>Bacillati</taxon>
        <taxon>Bacillota</taxon>
        <taxon>Clostridia</taxon>
        <taxon>Eubacteriales</taxon>
        <taxon>Oscillospiraceae</taxon>
        <taxon>Allofournierella</taxon>
    </lineage>
</organism>
<keyword evidence="2" id="KW-0238">DNA-binding</keyword>
<dbReference type="GO" id="GO:0043200">
    <property type="term" value="P:response to amino acid"/>
    <property type="evidence" value="ECO:0007669"/>
    <property type="project" value="TreeGrafter"/>
</dbReference>
<evidence type="ECO:0000259" key="4">
    <source>
        <dbReference type="PROSITE" id="PS50956"/>
    </source>
</evidence>
<reference evidence="5" key="1">
    <citation type="journal article" date="2021" name="PeerJ">
        <title>Extensive microbial diversity within the chicken gut microbiome revealed by metagenomics and culture.</title>
        <authorList>
            <person name="Gilroy R."/>
            <person name="Ravi A."/>
            <person name="Getino M."/>
            <person name="Pursley I."/>
            <person name="Horton D.L."/>
            <person name="Alikhan N.F."/>
            <person name="Baker D."/>
            <person name="Gharbi K."/>
            <person name="Hall N."/>
            <person name="Watson M."/>
            <person name="Adriaenssens E.M."/>
            <person name="Foster-Nyarko E."/>
            <person name="Jarju S."/>
            <person name="Secka A."/>
            <person name="Antonio M."/>
            <person name="Oren A."/>
            <person name="Chaudhuri R.R."/>
            <person name="La Ragione R."/>
            <person name="Hildebrand F."/>
            <person name="Pallen M.J."/>
        </authorList>
    </citation>
    <scope>NUCLEOTIDE SEQUENCE</scope>
    <source>
        <strain evidence="5">2239</strain>
    </source>
</reference>
<dbReference type="Gene3D" id="1.10.10.10">
    <property type="entry name" value="Winged helix-like DNA-binding domain superfamily/Winged helix DNA-binding domain"/>
    <property type="match status" value="1"/>
</dbReference>
<dbReference type="AlphaFoldDB" id="A0A9D1V1W4"/>
<name>A0A9D1V1W4_9FIRM</name>